<keyword evidence="6 7" id="KW-0472">Membrane</keyword>
<feature type="transmembrane region" description="Helical" evidence="7">
    <location>
        <begin position="325"/>
        <end position="345"/>
    </location>
</feature>
<dbReference type="GeneID" id="27314300"/>
<comment type="subcellular location">
    <subcellularLocation>
        <location evidence="1">Membrane</location>
        <topology evidence="1">Multi-pass membrane protein</topology>
    </subcellularLocation>
</comment>
<feature type="transmembrane region" description="Helical" evidence="7">
    <location>
        <begin position="110"/>
        <end position="130"/>
    </location>
</feature>
<dbReference type="EMBL" id="KN847549">
    <property type="protein sequence ID" value="KIW02529.1"/>
    <property type="molecule type" value="Genomic_DNA"/>
</dbReference>
<evidence type="ECO:0000256" key="6">
    <source>
        <dbReference type="ARBA" id="ARBA00023136"/>
    </source>
</evidence>
<dbReference type="PANTHER" id="PTHR14233:SF4">
    <property type="entry name" value="SOLUTE CARRIER FAMILY 35 MEMBER F2"/>
    <property type="match status" value="1"/>
</dbReference>
<dbReference type="Pfam" id="PF06027">
    <property type="entry name" value="SLC35F"/>
    <property type="match status" value="1"/>
</dbReference>
<dbReference type="InterPro" id="IPR052221">
    <property type="entry name" value="SLC35F_Transporter"/>
</dbReference>
<feature type="transmembrane region" description="Helical" evidence="7">
    <location>
        <begin position="233"/>
        <end position="252"/>
    </location>
</feature>
<feature type="transmembrane region" description="Helical" evidence="7">
    <location>
        <begin position="259"/>
        <end position="279"/>
    </location>
</feature>
<evidence type="ECO:0000256" key="4">
    <source>
        <dbReference type="ARBA" id="ARBA00022692"/>
    </source>
</evidence>
<evidence type="ECO:0000313" key="8">
    <source>
        <dbReference type="EMBL" id="KIW02529.1"/>
    </source>
</evidence>
<feature type="transmembrane region" description="Helical" evidence="7">
    <location>
        <begin position="351"/>
        <end position="370"/>
    </location>
</feature>
<protein>
    <recommendedName>
        <fullName evidence="10">EamA domain-containing protein</fullName>
    </recommendedName>
</protein>
<keyword evidence="4 7" id="KW-0812">Transmembrane</keyword>
<dbReference type="HOGENOM" id="CLU_039639_4_1_1"/>
<dbReference type="PANTHER" id="PTHR14233">
    <property type="entry name" value="DUF914-RELATED"/>
    <property type="match status" value="1"/>
</dbReference>
<dbReference type="AlphaFoldDB" id="A0A0D2ATU2"/>
<feature type="transmembrane region" description="Helical" evidence="7">
    <location>
        <begin position="299"/>
        <end position="318"/>
    </location>
</feature>
<feature type="transmembrane region" description="Helical" evidence="7">
    <location>
        <begin position="168"/>
        <end position="188"/>
    </location>
</feature>
<dbReference type="InParanoid" id="A0A0D2ATU2"/>
<accession>A0A0D2ATU2</accession>
<feature type="transmembrane region" description="Helical" evidence="7">
    <location>
        <begin position="72"/>
        <end position="90"/>
    </location>
</feature>
<dbReference type="SUPFAM" id="SSF103481">
    <property type="entry name" value="Multidrug resistance efflux transporter EmrE"/>
    <property type="match status" value="1"/>
</dbReference>
<proteinExistence type="inferred from homology"/>
<dbReference type="InterPro" id="IPR009262">
    <property type="entry name" value="SLC35_F1/F2/F6"/>
</dbReference>
<evidence type="ECO:0000256" key="2">
    <source>
        <dbReference type="ARBA" id="ARBA00007863"/>
    </source>
</evidence>
<evidence type="ECO:0000256" key="3">
    <source>
        <dbReference type="ARBA" id="ARBA00022448"/>
    </source>
</evidence>
<sequence length="407" mass="45632">MSAHSEAVKANDVEPATVQTTYIRGKSDGDHAVPADDNRDVSHDLPAYTDGVEAEHQGVKRREWFSYFKTKQFWIVLVAGQAISLMLTGTNTFSSLLSGAGANIPAFQSLFNYVLMAIVWTAVCWHKYGVKGWLNMIYKRGWKYLILSFCDVEGNYFTILGYRYTTILSMQLINFWAIVVVVILSFLFLKVRYNLFQILGILVCVGGMGVLFGSDHITHANDFPAENQVKGDLFALLGATFYGFSNTLQEFLVSEAPMYEVLSMMGIWGVCINGVQASIFDRGSFAAMLKIYEPKIGGWIAGFDLLLFLFYSLCPIIFRMGSAAFLNISLLTSNFWGTIVGVQVFHLHIHWMYPIAFVLIIVGLVVYFIMDGKWGDSLKPWLGERQERGISGVGTAKRRIENPDLVI</sequence>
<comment type="similarity">
    <text evidence="2">Belongs to the SLC35F solute transporter family.</text>
</comment>
<name>A0A0D2ATU2_9PEZI</name>
<reference evidence="8 9" key="1">
    <citation type="submission" date="2015-01" db="EMBL/GenBank/DDBJ databases">
        <title>The Genome Sequence of Ochroconis gallopava CBS43764.</title>
        <authorList>
            <consortium name="The Broad Institute Genomics Platform"/>
            <person name="Cuomo C."/>
            <person name="de Hoog S."/>
            <person name="Gorbushina A."/>
            <person name="Stielow B."/>
            <person name="Teixiera M."/>
            <person name="Abouelleil A."/>
            <person name="Chapman S.B."/>
            <person name="Priest M."/>
            <person name="Young S.K."/>
            <person name="Wortman J."/>
            <person name="Nusbaum C."/>
            <person name="Birren B."/>
        </authorList>
    </citation>
    <scope>NUCLEOTIDE SEQUENCE [LARGE SCALE GENOMIC DNA]</scope>
    <source>
        <strain evidence="8 9">CBS 43764</strain>
    </source>
</reference>
<keyword evidence="5 7" id="KW-1133">Transmembrane helix</keyword>
<dbReference type="GO" id="GO:0022857">
    <property type="term" value="F:transmembrane transporter activity"/>
    <property type="evidence" value="ECO:0007669"/>
    <property type="project" value="InterPro"/>
</dbReference>
<evidence type="ECO:0000256" key="7">
    <source>
        <dbReference type="SAM" id="Phobius"/>
    </source>
</evidence>
<dbReference type="Proteomes" id="UP000053259">
    <property type="component" value="Unassembled WGS sequence"/>
</dbReference>
<feature type="transmembrane region" description="Helical" evidence="7">
    <location>
        <begin position="195"/>
        <end position="213"/>
    </location>
</feature>
<keyword evidence="3" id="KW-0813">Transport</keyword>
<dbReference type="OrthoDB" id="429955at2759"/>
<gene>
    <name evidence="8" type="ORF">PV09_06327</name>
</gene>
<evidence type="ECO:0000256" key="5">
    <source>
        <dbReference type="ARBA" id="ARBA00022989"/>
    </source>
</evidence>
<dbReference type="STRING" id="253628.A0A0D2ATU2"/>
<evidence type="ECO:0000256" key="1">
    <source>
        <dbReference type="ARBA" id="ARBA00004141"/>
    </source>
</evidence>
<dbReference type="RefSeq" id="XP_016212398.1">
    <property type="nucleotide sequence ID" value="XM_016359950.1"/>
</dbReference>
<feature type="transmembrane region" description="Helical" evidence="7">
    <location>
        <begin position="142"/>
        <end position="162"/>
    </location>
</feature>
<evidence type="ECO:0000313" key="9">
    <source>
        <dbReference type="Proteomes" id="UP000053259"/>
    </source>
</evidence>
<dbReference type="InterPro" id="IPR037185">
    <property type="entry name" value="EmrE-like"/>
</dbReference>
<evidence type="ECO:0008006" key="10">
    <source>
        <dbReference type="Google" id="ProtNLM"/>
    </source>
</evidence>
<organism evidence="8 9">
    <name type="scientific">Verruconis gallopava</name>
    <dbReference type="NCBI Taxonomy" id="253628"/>
    <lineage>
        <taxon>Eukaryota</taxon>
        <taxon>Fungi</taxon>
        <taxon>Dikarya</taxon>
        <taxon>Ascomycota</taxon>
        <taxon>Pezizomycotina</taxon>
        <taxon>Dothideomycetes</taxon>
        <taxon>Pleosporomycetidae</taxon>
        <taxon>Venturiales</taxon>
        <taxon>Sympoventuriaceae</taxon>
        <taxon>Verruconis</taxon>
    </lineage>
</organism>
<dbReference type="GO" id="GO:0016020">
    <property type="term" value="C:membrane"/>
    <property type="evidence" value="ECO:0007669"/>
    <property type="project" value="UniProtKB-SubCell"/>
</dbReference>
<dbReference type="VEuPathDB" id="FungiDB:PV09_06327"/>
<keyword evidence="9" id="KW-1185">Reference proteome</keyword>